<dbReference type="CDD" id="cd01012">
    <property type="entry name" value="YcaC_related"/>
    <property type="match status" value="1"/>
</dbReference>
<dbReference type="InterPro" id="IPR000868">
    <property type="entry name" value="Isochorismatase-like_dom"/>
</dbReference>
<dbReference type="InterPro" id="IPR053152">
    <property type="entry name" value="Hydrolase_YcaC-like"/>
</dbReference>
<dbReference type="KEGG" id="mez:Mtc_2377"/>
<dbReference type="PANTHER" id="PTHR43559:SF1">
    <property type="entry name" value="HYDROLASE"/>
    <property type="match status" value="1"/>
</dbReference>
<feature type="domain" description="Isochorismatase-like" evidence="1">
    <location>
        <begin position="15"/>
        <end position="166"/>
    </location>
</feature>
<protein>
    <submittedName>
        <fullName evidence="2">Amidase</fullName>
    </submittedName>
</protein>
<evidence type="ECO:0000259" key="1">
    <source>
        <dbReference type="Pfam" id="PF00857"/>
    </source>
</evidence>
<dbReference type="AlphaFoldDB" id="H8I516"/>
<name>H8I516_METCZ</name>
<evidence type="ECO:0000313" key="3">
    <source>
        <dbReference type="Proteomes" id="UP000005233"/>
    </source>
</evidence>
<keyword evidence="3" id="KW-1185">Reference proteome</keyword>
<reference evidence="2 3" key="1">
    <citation type="journal article" date="2012" name="J. Bacteriol.">
        <title>Complete genome sequence of a thermophilic methanogen, Methanocella conradii HZ254, isolated from Chinese rice field soil.</title>
        <authorList>
            <person name="Lu Z."/>
            <person name="Lu Y."/>
        </authorList>
    </citation>
    <scope>NUCLEOTIDE SEQUENCE [LARGE SCALE GENOMIC DNA]</scope>
    <source>
        <strain evidence="3">DSM 24694 / JCM 17849 / CGMCC 1.5162 / HZ254</strain>
    </source>
</reference>
<dbReference type="Gene3D" id="3.40.50.850">
    <property type="entry name" value="Isochorismatase-like"/>
    <property type="match status" value="1"/>
</dbReference>
<dbReference type="InterPro" id="IPR036380">
    <property type="entry name" value="Isochorismatase-like_sf"/>
</dbReference>
<dbReference type="HOGENOM" id="CLU_066901_1_0_2"/>
<dbReference type="RefSeq" id="WP_014406941.1">
    <property type="nucleotide sequence ID" value="NC_017034.1"/>
</dbReference>
<dbReference type="GeneID" id="11972552"/>
<dbReference type="SUPFAM" id="SSF52499">
    <property type="entry name" value="Isochorismatase-like hydrolases"/>
    <property type="match status" value="1"/>
</dbReference>
<dbReference type="STRING" id="1041930.Mtc_2377"/>
<proteinExistence type="predicted"/>
<dbReference type="EMBL" id="CP003243">
    <property type="protein sequence ID" value="AFD01110.1"/>
    <property type="molecule type" value="Genomic_DNA"/>
</dbReference>
<dbReference type="PANTHER" id="PTHR43559">
    <property type="entry name" value="HYDROLASE YCAC-RELATED"/>
    <property type="match status" value="1"/>
</dbReference>
<dbReference type="Proteomes" id="UP000005233">
    <property type="component" value="Chromosome"/>
</dbReference>
<sequence length="219" mass="24403">MDDEKIHGLLTPDNCALLLIDHEPQMAFAVKNIDVQMLINNVVGLAKAARVFKVPTIITTVSAETFSGPIFSWLRDVFPGVRPIDRESINAWDDKNFVTAVKRTGRSKLIFSGLWTELCVGMPAISAMEEGYEAYVVADACGDVSETAQEMAMWRMVQAGAVPVTWMQVLLELQRSWANKATYDAVLRIAEEHGGTYGQGIQYARRFLWGQQEEAASMR</sequence>
<accession>H8I516</accession>
<organism evidence="2 3">
    <name type="scientific">Methanocella conradii (strain DSM 24694 / JCM 17849 / CGMCC 1.5162 / HZ254)</name>
    <dbReference type="NCBI Taxonomy" id="1041930"/>
    <lineage>
        <taxon>Archaea</taxon>
        <taxon>Methanobacteriati</taxon>
        <taxon>Methanobacteriota</taxon>
        <taxon>Stenosarchaea group</taxon>
        <taxon>Methanomicrobia</taxon>
        <taxon>Methanocellales</taxon>
        <taxon>Methanocellaceae</taxon>
        <taxon>Methanocella</taxon>
    </lineage>
</organism>
<evidence type="ECO:0000313" key="2">
    <source>
        <dbReference type="EMBL" id="AFD01110.1"/>
    </source>
</evidence>
<dbReference type="eggNOG" id="arCOG01943">
    <property type="taxonomic scope" value="Archaea"/>
</dbReference>
<gene>
    <name evidence="2" type="ordered locus">Mtc_2377</name>
</gene>
<dbReference type="Pfam" id="PF00857">
    <property type="entry name" value="Isochorismatase"/>
    <property type="match status" value="1"/>
</dbReference>
<dbReference type="OrthoDB" id="350027at2157"/>